<dbReference type="Gene3D" id="1.20.1560.10">
    <property type="entry name" value="ABC transporter type 1, transmembrane domain"/>
    <property type="match status" value="1"/>
</dbReference>
<sequence length="640" mass="70125">MKSAAAPPSLLVLRPRDGEDDQPVKPLEWGLMRRLFGYTGAVATKRNALLVLTVVRSAQLPAFSWLAASIINGPITARDTGALVLGLVAYGALALVTDGMFHFRQRYALEIGETVVNQLRAEVFARVQRQPMSFFHRVKLGRIISRVTSDIESVRVGIQDVLFVSVIQFGSMLFAAVVMAWSDWKMFLVVAGMAPVLWLINNRFRLQLSRLTRASSESFSRVTATLAESVGGMRITQGFVRQATNLGLFRSLLADHARYNIALARTSAVLTPLLELNSQFFIAILLLFGGWRVFEGDMTVGGLITFFLLANQFFAPIATIGTQYNQALVAMAGAERVFRLIDTPPEWVDDPTATDLPDPRAGKSQVTSDKEQDAAAGSGSWNLPLDTSHLPPAGGMRVEFRAVTFGYDPARPVLHDVSFTAAPGEMIALVGHTGSGKSSIINLVTKFYLPTQGEVLLDGREVRTITSRSLHRQLGLVQQTNFLFSGTVLENLRFSRPEATEDDVREAARQLDCLDQLEALPRGLATEVGERGAGLSLGQRQLICFVRALLADPRLVVLDEATSAIDAVTEARLQRALQRLLQGRTSFVVAHRLSTIRQAQQVLVLAAGRIIEKGTHADLLARRGHYAALYAQFTQVGETF</sequence>
<feature type="domain" description="ABC transmembrane type-1" evidence="12">
    <location>
        <begin position="48"/>
        <end position="326"/>
    </location>
</feature>
<dbReference type="PROSITE" id="PS50893">
    <property type="entry name" value="ABC_TRANSPORTER_2"/>
    <property type="match status" value="1"/>
</dbReference>
<dbReference type="eggNOG" id="COG1132">
    <property type="taxonomic scope" value="Bacteria"/>
</dbReference>
<keyword evidence="7 10" id="KW-1133">Transmembrane helix</keyword>
<dbReference type="Gene3D" id="3.40.50.300">
    <property type="entry name" value="P-loop containing nucleotide triphosphate hydrolases"/>
    <property type="match status" value="1"/>
</dbReference>
<dbReference type="GO" id="GO:0005886">
    <property type="term" value="C:plasma membrane"/>
    <property type="evidence" value="ECO:0007669"/>
    <property type="project" value="UniProtKB-SubCell"/>
</dbReference>
<evidence type="ECO:0000256" key="9">
    <source>
        <dbReference type="SAM" id="MobiDB-lite"/>
    </source>
</evidence>
<dbReference type="InterPro" id="IPR003593">
    <property type="entry name" value="AAA+_ATPase"/>
</dbReference>
<dbReference type="CDD" id="cd07346">
    <property type="entry name" value="ABC_6TM_exporters"/>
    <property type="match status" value="1"/>
</dbReference>
<dbReference type="SUPFAM" id="SSF52540">
    <property type="entry name" value="P-loop containing nucleoside triphosphate hydrolases"/>
    <property type="match status" value="1"/>
</dbReference>
<evidence type="ECO:0000256" key="6">
    <source>
        <dbReference type="ARBA" id="ARBA00022840"/>
    </source>
</evidence>
<accession>B1ZWS2</accession>
<dbReference type="InterPro" id="IPR017871">
    <property type="entry name" value="ABC_transporter-like_CS"/>
</dbReference>
<evidence type="ECO:0000313" key="14">
    <source>
        <dbReference type="Proteomes" id="UP000007013"/>
    </source>
</evidence>
<dbReference type="STRING" id="452637.Oter_0911"/>
<dbReference type="FunFam" id="3.40.50.300:FF:000221">
    <property type="entry name" value="Multidrug ABC transporter ATP-binding protein"/>
    <property type="match status" value="1"/>
</dbReference>
<evidence type="ECO:0000256" key="10">
    <source>
        <dbReference type="SAM" id="Phobius"/>
    </source>
</evidence>
<evidence type="ECO:0000256" key="1">
    <source>
        <dbReference type="ARBA" id="ARBA00004651"/>
    </source>
</evidence>
<dbReference type="GO" id="GO:0016887">
    <property type="term" value="F:ATP hydrolysis activity"/>
    <property type="evidence" value="ECO:0007669"/>
    <property type="project" value="InterPro"/>
</dbReference>
<evidence type="ECO:0000259" key="11">
    <source>
        <dbReference type="PROSITE" id="PS50893"/>
    </source>
</evidence>
<proteinExistence type="predicted"/>
<dbReference type="GO" id="GO:0015421">
    <property type="term" value="F:ABC-type oligopeptide transporter activity"/>
    <property type="evidence" value="ECO:0007669"/>
    <property type="project" value="TreeGrafter"/>
</dbReference>
<keyword evidence="14" id="KW-1185">Reference proteome</keyword>
<feature type="transmembrane region" description="Helical" evidence="10">
    <location>
        <begin position="161"/>
        <end position="181"/>
    </location>
</feature>
<feature type="transmembrane region" description="Helical" evidence="10">
    <location>
        <begin position="82"/>
        <end position="101"/>
    </location>
</feature>
<dbReference type="PANTHER" id="PTHR43394">
    <property type="entry name" value="ATP-DEPENDENT PERMEASE MDL1, MITOCHONDRIAL"/>
    <property type="match status" value="1"/>
</dbReference>
<dbReference type="SMART" id="SM00382">
    <property type="entry name" value="AAA"/>
    <property type="match status" value="1"/>
</dbReference>
<dbReference type="Pfam" id="PF00005">
    <property type="entry name" value="ABC_tran"/>
    <property type="match status" value="1"/>
</dbReference>
<dbReference type="HOGENOM" id="CLU_000604_84_7_0"/>
<keyword evidence="4 10" id="KW-0812">Transmembrane</keyword>
<dbReference type="InterPro" id="IPR039421">
    <property type="entry name" value="Type_1_exporter"/>
</dbReference>
<evidence type="ECO:0000313" key="13">
    <source>
        <dbReference type="EMBL" id="ACB74199.1"/>
    </source>
</evidence>
<dbReference type="EMBL" id="CP001032">
    <property type="protein sequence ID" value="ACB74199.1"/>
    <property type="molecule type" value="Genomic_DNA"/>
</dbReference>
<feature type="domain" description="ABC transporter" evidence="11">
    <location>
        <begin position="398"/>
        <end position="632"/>
    </location>
</feature>
<dbReference type="GO" id="GO:0005524">
    <property type="term" value="F:ATP binding"/>
    <property type="evidence" value="ECO:0007669"/>
    <property type="project" value="UniProtKB-KW"/>
</dbReference>
<dbReference type="Proteomes" id="UP000007013">
    <property type="component" value="Chromosome"/>
</dbReference>
<evidence type="ECO:0000256" key="4">
    <source>
        <dbReference type="ARBA" id="ARBA00022692"/>
    </source>
</evidence>
<dbReference type="RefSeq" id="WP_012373737.1">
    <property type="nucleotide sequence ID" value="NC_010571.1"/>
</dbReference>
<dbReference type="InterPro" id="IPR027417">
    <property type="entry name" value="P-loop_NTPase"/>
</dbReference>
<feature type="region of interest" description="Disordered" evidence="9">
    <location>
        <begin position="348"/>
        <end position="384"/>
    </location>
</feature>
<feature type="transmembrane region" description="Helical" evidence="10">
    <location>
        <begin position="187"/>
        <end position="204"/>
    </location>
</feature>
<name>B1ZWS2_OPITP</name>
<feature type="transmembrane region" description="Helical" evidence="10">
    <location>
        <begin position="300"/>
        <end position="321"/>
    </location>
</feature>
<dbReference type="PROSITE" id="PS00211">
    <property type="entry name" value="ABC_TRANSPORTER_1"/>
    <property type="match status" value="1"/>
</dbReference>
<evidence type="ECO:0000256" key="7">
    <source>
        <dbReference type="ARBA" id="ARBA00022989"/>
    </source>
</evidence>
<keyword evidence="8 10" id="KW-0472">Membrane</keyword>
<evidence type="ECO:0000259" key="12">
    <source>
        <dbReference type="PROSITE" id="PS50929"/>
    </source>
</evidence>
<dbReference type="PROSITE" id="PS50929">
    <property type="entry name" value="ABC_TM1F"/>
    <property type="match status" value="1"/>
</dbReference>
<keyword evidence="5" id="KW-0547">Nucleotide-binding</keyword>
<dbReference type="KEGG" id="ote:Oter_0911"/>
<evidence type="ECO:0000256" key="2">
    <source>
        <dbReference type="ARBA" id="ARBA00022448"/>
    </source>
</evidence>
<dbReference type="Pfam" id="PF00664">
    <property type="entry name" value="ABC_membrane"/>
    <property type="match status" value="1"/>
</dbReference>
<dbReference type="AlphaFoldDB" id="B1ZWS2"/>
<evidence type="ECO:0000256" key="8">
    <source>
        <dbReference type="ARBA" id="ARBA00023136"/>
    </source>
</evidence>
<dbReference type="PANTHER" id="PTHR43394:SF1">
    <property type="entry name" value="ATP-BINDING CASSETTE SUB-FAMILY B MEMBER 10, MITOCHONDRIAL"/>
    <property type="match status" value="1"/>
</dbReference>
<gene>
    <name evidence="13" type="ordered locus">Oter_0911</name>
</gene>
<keyword evidence="2" id="KW-0813">Transport</keyword>
<keyword evidence="3" id="KW-1003">Cell membrane</keyword>
<evidence type="ECO:0000256" key="3">
    <source>
        <dbReference type="ARBA" id="ARBA00022475"/>
    </source>
</evidence>
<organism evidence="13 14">
    <name type="scientific">Opitutus terrae (strain DSM 11246 / JCM 15787 / PB90-1)</name>
    <dbReference type="NCBI Taxonomy" id="452637"/>
    <lineage>
        <taxon>Bacteria</taxon>
        <taxon>Pseudomonadati</taxon>
        <taxon>Verrucomicrobiota</taxon>
        <taxon>Opitutia</taxon>
        <taxon>Opitutales</taxon>
        <taxon>Opitutaceae</taxon>
        <taxon>Opitutus</taxon>
    </lineage>
</organism>
<feature type="transmembrane region" description="Helical" evidence="10">
    <location>
        <begin position="273"/>
        <end position="294"/>
    </location>
</feature>
<comment type="subcellular location">
    <subcellularLocation>
        <location evidence="1">Cell membrane</location>
        <topology evidence="1">Multi-pass membrane protein</topology>
    </subcellularLocation>
</comment>
<dbReference type="SUPFAM" id="SSF90123">
    <property type="entry name" value="ABC transporter transmembrane region"/>
    <property type="match status" value="1"/>
</dbReference>
<dbReference type="InterPro" id="IPR036640">
    <property type="entry name" value="ABC1_TM_sf"/>
</dbReference>
<keyword evidence="6" id="KW-0067">ATP-binding</keyword>
<dbReference type="CDD" id="cd03254">
    <property type="entry name" value="ABCC_Glucan_exporter_like"/>
    <property type="match status" value="1"/>
</dbReference>
<evidence type="ECO:0000256" key="5">
    <source>
        <dbReference type="ARBA" id="ARBA00022741"/>
    </source>
</evidence>
<reference evidence="13 14" key="1">
    <citation type="journal article" date="2011" name="J. Bacteriol.">
        <title>Genome sequence of the verrucomicrobium Opitutus terrae PB90-1, an abundant inhabitant of rice paddy soil ecosystems.</title>
        <authorList>
            <person name="van Passel M.W."/>
            <person name="Kant R."/>
            <person name="Palva A."/>
            <person name="Copeland A."/>
            <person name="Lucas S."/>
            <person name="Lapidus A."/>
            <person name="Glavina del Rio T."/>
            <person name="Pitluck S."/>
            <person name="Goltsman E."/>
            <person name="Clum A."/>
            <person name="Sun H."/>
            <person name="Schmutz J."/>
            <person name="Larimer F.W."/>
            <person name="Land M.L."/>
            <person name="Hauser L."/>
            <person name="Kyrpides N."/>
            <person name="Mikhailova N."/>
            <person name="Richardson P.P."/>
            <person name="Janssen P.H."/>
            <person name="de Vos W.M."/>
            <person name="Smidt H."/>
        </authorList>
    </citation>
    <scope>NUCLEOTIDE SEQUENCE [LARGE SCALE GENOMIC DNA]</scope>
    <source>
        <strain evidence="14">DSM 11246 / JCM 15787 / PB90-1</strain>
    </source>
</reference>
<dbReference type="InterPro" id="IPR011527">
    <property type="entry name" value="ABC1_TM_dom"/>
</dbReference>
<dbReference type="InterPro" id="IPR003439">
    <property type="entry name" value="ABC_transporter-like_ATP-bd"/>
</dbReference>
<protein>
    <submittedName>
        <fullName evidence="13">ABC transporter related</fullName>
    </submittedName>
</protein>